<evidence type="ECO:0000313" key="7">
    <source>
        <dbReference type="EMBL" id="KAG7378759.1"/>
    </source>
</evidence>
<evidence type="ECO:0000256" key="3">
    <source>
        <dbReference type="ARBA" id="ARBA00022525"/>
    </source>
</evidence>
<evidence type="ECO:0000256" key="1">
    <source>
        <dbReference type="ARBA" id="ARBA00004613"/>
    </source>
</evidence>
<protein>
    <recommendedName>
        <fullName evidence="5">RxLR effector protein</fullName>
    </recommendedName>
</protein>
<proteinExistence type="inferred from homology"/>
<evidence type="ECO:0000256" key="5">
    <source>
        <dbReference type="RuleBase" id="RU367124"/>
    </source>
</evidence>
<evidence type="ECO:0000256" key="2">
    <source>
        <dbReference type="ARBA" id="ARBA00010400"/>
    </source>
</evidence>
<sequence>MRVSTILLVTVAAILARPNAVSATSALGFATAPLDRAQANDVVRKSNGQRLLRSRDTVDKGQDNELDDGSDDEERGITGVGTKLDTIVTKSMTFDDIAVKAAALTKGKDLDDLAHMSLGITKTNVKLFRQMERQGYTPTSLAEKIAKSPDEFTLNQKEIDYAMEAFSEYWKFYPRLATTST</sequence>
<comment type="function">
    <text evidence="5">Effector that suppresses plant defense responses during pathogen infection.</text>
</comment>
<dbReference type="Proteomes" id="UP000694044">
    <property type="component" value="Unassembled WGS sequence"/>
</dbReference>
<feature type="chain" id="PRO_5035942231" description="RxLR effector protein" evidence="5">
    <location>
        <begin position="24"/>
        <end position="181"/>
    </location>
</feature>
<feature type="compositionally biased region" description="Acidic residues" evidence="6">
    <location>
        <begin position="64"/>
        <end position="74"/>
    </location>
</feature>
<evidence type="ECO:0000256" key="6">
    <source>
        <dbReference type="SAM" id="MobiDB-lite"/>
    </source>
</evidence>
<feature type="compositionally biased region" description="Basic and acidic residues" evidence="6">
    <location>
        <begin position="53"/>
        <end position="63"/>
    </location>
</feature>
<evidence type="ECO:0000256" key="4">
    <source>
        <dbReference type="ARBA" id="ARBA00022729"/>
    </source>
</evidence>
<reference evidence="7" key="1">
    <citation type="submission" date="2021-02" db="EMBL/GenBank/DDBJ databases">
        <authorList>
            <person name="Palmer J.M."/>
        </authorList>
    </citation>
    <scope>NUCLEOTIDE SEQUENCE</scope>
    <source>
        <strain evidence="7">SCRP734</strain>
    </source>
</reference>
<comment type="caution">
    <text evidence="7">The sequence shown here is derived from an EMBL/GenBank/DDBJ whole genome shotgun (WGS) entry which is preliminary data.</text>
</comment>
<dbReference type="AlphaFoldDB" id="A0A8T1VF27"/>
<name>A0A8T1VF27_9STRA</name>
<dbReference type="InterPro" id="IPR031825">
    <property type="entry name" value="RXLR"/>
</dbReference>
<keyword evidence="4 5" id="KW-0732">Signal</keyword>
<gene>
    <name evidence="7" type="ORF">PHYPSEUDO_009533</name>
</gene>
<feature type="region of interest" description="Disordered" evidence="6">
    <location>
        <begin position="45"/>
        <end position="77"/>
    </location>
</feature>
<feature type="signal peptide" evidence="5">
    <location>
        <begin position="1"/>
        <end position="23"/>
    </location>
</feature>
<accession>A0A8T1VF27</accession>
<organism evidence="7 8">
    <name type="scientific">Phytophthora pseudosyringae</name>
    <dbReference type="NCBI Taxonomy" id="221518"/>
    <lineage>
        <taxon>Eukaryota</taxon>
        <taxon>Sar</taxon>
        <taxon>Stramenopiles</taxon>
        <taxon>Oomycota</taxon>
        <taxon>Peronosporomycetes</taxon>
        <taxon>Peronosporales</taxon>
        <taxon>Peronosporaceae</taxon>
        <taxon>Phytophthora</taxon>
    </lineage>
</organism>
<keyword evidence="8" id="KW-1185">Reference proteome</keyword>
<comment type="domain">
    <text evidence="5">The RxLR-dEER motif acts to carry the protein into the host cell cytoplasm through binding to cell surface phosphatidylinositol-3-phosphate.</text>
</comment>
<comment type="subcellular location">
    <subcellularLocation>
        <location evidence="1 5">Secreted</location>
    </subcellularLocation>
</comment>
<evidence type="ECO:0000313" key="8">
    <source>
        <dbReference type="Proteomes" id="UP000694044"/>
    </source>
</evidence>
<dbReference type="Pfam" id="PF16810">
    <property type="entry name" value="RXLR"/>
    <property type="match status" value="1"/>
</dbReference>
<comment type="similarity">
    <text evidence="2 5">Belongs to the RxLR effector family.</text>
</comment>
<keyword evidence="3 5" id="KW-0964">Secreted</keyword>
<dbReference type="EMBL" id="JAGDFM010000399">
    <property type="protein sequence ID" value="KAG7378759.1"/>
    <property type="molecule type" value="Genomic_DNA"/>
</dbReference>